<accession>A0A7W8JVA4</accession>
<evidence type="ECO:0000313" key="4">
    <source>
        <dbReference type="Proteomes" id="UP000552709"/>
    </source>
</evidence>
<dbReference type="SUPFAM" id="SSF52499">
    <property type="entry name" value="Isochorismatase-like hydrolases"/>
    <property type="match status" value="1"/>
</dbReference>
<name>A0A7W8JVA4_9DEIO</name>
<dbReference type="Proteomes" id="UP000552709">
    <property type="component" value="Unassembled WGS sequence"/>
</dbReference>
<keyword evidence="1" id="KW-0378">Hydrolase</keyword>
<dbReference type="PANTHER" id="PTHR43540">
    <property type="entry name" value="PEROXYUREIDOACRYLATE/UREIDOACRYLATE AMIDOHYDROLASE-RELATED"/>
    <property type="match status" value="1"/>
</dbReference>
<dbReference type="AlphaFoldDB" id="A0A7W8JVA4"/>
<gene>
    <name evidence="3" type="ORF">HNQ08_001551</name>
</gene>
<reference evidence="3 4" key="1">
    <citation type="submission" date="2020-08" db="EMBL/GenBank/DDBJ databases">
        <title>Genomic Encyclopedia of Type Strains, Phase IV (KMG-IV): sequencing the most valuable type-strain genomes for metagenomic binning, comparative biology and taxonomic classification.</title>
        <authorList>
            <person name="Goeker M."/>
        </authorList>
    </citation>
    <scope>NUCLEOTIDE SEQUENCE [LARGE SCALE GENOMIC DNA]</scope>
    <source>
        <strain evidence="3 4">DSM 27939</strain>
    </source>
</reference>
<dbReference type="Pfam" id="PF00857">
    <property type="entry name" value="Isochorismatase"/>
    <property type="match status" value="1"/>
</dbReference>
<dbReference type="GO" id="GO:0016787">
    <property type="term" value="F:hydrolase activity"/>
    <property type="evidence" value="ECO:0007669"/>
    <property type="project" value="UniProtKB-KW"/>
</dbReference>
<dbReference type="InterPro" id="IPR050272">
    <property type="entry name" value="Isochorismatase-like_hydrls"/>
</dbReference>
<dbReference type="RefSeq" id="WP_184129390.1">
    <property type="nucleotide sequence ID" value="NZ_JACHFL010000003.1"/>
</dbReference>
<dbReference type="InterPro" id="IPR000868">
    <property type="entry name" value="Isochorismatase-like_dom"/>
</dbReference>
<keyword evidence="4" id="KW-1185">Reference proteome</keyword>
<evidence type="ECO:0000259" key="2">
    <source>
        <dbReference type="Pfam" id="PF00857"/>
    </source>
</evidence>
<comment type="caution">
    <text evidence="3">The sequence shown here is derived from an EMBL/GenBank/DDBJ whole genome shotgun (WGS) entry which is preliminary data.</text>
</comment>
<evidence type="ECO:0000313" key="3">
    <source>
        <dbReference type="EMBL" id="MBB5362456.1"/>
    </source>
</evidence>
<dbReference type="EMBL" id="JACHFL010000003">
    <property type="protein sequence ID" value="MBB5362456.1"/>
    <property type="molecule type" value="Genomic_DNA"/>
</dbReference>
<dbReference type="Gene3D" id="3.40.50.850">
    <property type="entry name" value="Isochorismatase-like"/>
    <property type="match status" value="1"/>
</dbReference>
<feature type="domain" description="Isochorismatase-like" evidence="2">
    <location>
        <begin position="39"/>
        <end position="192"/>
    </location>
</feature>
<organism evidence="3 4">
    <name type="scientific">Deinococcus humi</name>
    <dbReference type="NCBI Taxonomy" id="662880"/>
    <lineage>
        <taxon>Bacteria</taxon>
        <taxon>Thermotogati</taxon>
        <taxon>Deinococcota</taxon>
        <taxon>Deinococci</taxon>
        <taxon>Deinococcales</taxon>
        <taxon>Deinococcaceae</taxon>
        <taxon>Deinococcus</taxon>
    </lineage>
</organism>
<protein>
    <submittedName>
        <fullName evidence="3">Nicotinamidase-related amidase</fullName>
    </submittedName>
</protein>
<evidence type="ECO:0000256" key="1">
    <source>
        <dbReference type="ARBA" id="ARBA00022801"/>
    </source>
</evidence>
<dbReference type="InterPro" id="IPR036380">
    <property type="entry name" value="Isochorismatase-like_sf"/>
</dbReference>
<sequence length="259" mass="28443">MSPEQGRRSVELPVRWWGDEDVHVHGSLPLNPAATALALVDCDGGLEPSRYDHRVKLQAIAPALQAARAAGIRVLYFHNAPGGEGGPLNVHRDLHGLRHGRERLGPPGWKPVRPVYLEELRPQDDEPEFQKAHQDGFRDTAADPYLRSWGVTTLVLAGFSLKSCLYHTAWAAQEHNYRVVVLRDATCPSGSKEYADTLDPGHPEGGWMRGAVLRLIETNVGYTSTSSAFVWACTELRSVVGDKPVEPPAQLRPSDPGGR</sequence>
<proteinExistence type="predicted"/>